<dbReference type="PANTHER" id="PTHR36845">
    <property type="entry name" value="HYDROLASE, PUTATIVE (AFU_ORTHOLOGUE AFUA_7G05090)-RELATED"/>
    <property type="match status" value="1"/>
</dbReference>
<protein>
    <recommendedName>
        <fullName evidence="5">Glucuronyl hydrolase</fullName>
    </recommendedName>
</protein>
<dbReference type="Gene3D" id="1.50.10.10">
    <property type="match status" value="1"/>
</dbReference>
<dbReference type="GO" id="GO:0052757">
    <property type="term" value="F:chondroitin hydrolase activity"/>
    <property type="evidence" value="ECO:0007669"/>
    <property type="project" value="TreeGrafter"/>
</dbReference>
<dbReference type="PROSITE" id="PS51257">
    <property type="entry name" value="PROKAR_LIPOPROTEIN"/>
    <property type="match status" value="1"/>
</dbReference>
<dbReference type="GO" id="GO:0000272">
    <property type="term" value="P:polysaccharide catabolic process"/>
    <property type="evidence" value="ECO:0007669"/>
    <property type="project" value="TreeGrafter"/>
</dbReference>
<evidence type="ECO:0000313" key="4">
    <source>
        <dbReference type="Proteomes" id="UP000176992"/>
    </source>
</evidence>
<keyword evidence="1" id="KW-0378">Hydrolase</keyword>
<evidence type="ECO:0000256" key="1">
    <source>
        <dbReference type="ARBA" id="ARBA00022801"/>
    </source>
</evidence>
<organism evidence="3 4">
    <name type="scientific">Candidatus Glassbacteria bacterium GWA2_58_10</name>
    <dbReference type="NCBI Taxonomy" id="1817865"/>
    <lineage>
        <taxon>Bacteria</taxon>
        <taxon>Candidatus Glassiibacteriota</taxon>
    </lineage>
</organism>
<name>A0A1F5YDM5_9BACT</name>
<dbReference type="PANTHER" id="PTHR36845:SF1">
    <property type="entry name" value="HYDROLASE, PUTATIVE (AFU_ORTHOLOGUE AFUA_7G05090)-RELATED"/>
    <property type="match status" value="1"/>
</dbReference>
<comment type="similarity">
    <text evidence="2">Belongs to the glycosyl hydrolase 88 family.</text>
</comment>
<sequence length="416" mass="45800">MKSKSGSIDYFLGILTLIAVSALLVSSGCSLFKRKPTPLEKDSGQDYSLILSYAGQQAGKAFGVLEGGYPTYAQDGHWAKTGDCNWSRGMYPGMLWLLSQSTVDPQLGEMARTWIEGLSELKTDGSSFGLGLVFYPTYVAAYQVTGNRNYRDVALAAAETLALRFTRAGFFPAFGEPGDTVLGRRLSIESMMDLDLLYWASEATGSKEYSRMASLHTLFTIRKMVSDDGKILHMADFNPRTGEIYGERTGELADNPQYGPKGYDPSTVWALGQAWAVYGFTTAYRHEGNTIFLNAARKVADYLVNHLPEDGIPYWDFELPTSAAKQKDTSAAALTAAALCKLARSCPTALDRERYHQAAYKIVKNLNINYFAKAGRDGVIDNGVYDFKHGLGVNGPTAWGDYFYIEAVLLLRDFKA</sequence>
<dbReference type="EMBL" id="MFIV01000136">
    <property type="protein sequence ID" value="OGF98280.1"/>
    <property type="molecule type" value="Genomic_DNA"/>
</dbReference>
<dbReference type="Proteomes" id="UP000176992">
    <property type="component" value="Unassembled WGS sequence"/>
</dbReference>
<evidence type="ECO:0000256" key="2">
    <source>
        <dbReference type="ARBA" id="ARBA00038358"/>
    </source>
</evidence>
<accession>A0A1F5YDM5</accession>
<evidence type="ECO:0000313" key="3">
    <source>
        <dbReference type="EMBL" id="OGF98280.1"/>
    </source>
</evidence>
<proteinExistence type="inferred from homology"/>
<evidence type="ECO:0008006" key="5">
    <source>
        <dbReference type="Google" id="ProtNLM"/>
    </source>
</evidence>
<reference evidence="3 4" key="1">
    <citation type="journal article" date="2016" name="Nat. Commun.">
        <title>Thousands of microbial genomes shed light on interconnected biogeochemical processes in an aquifer system.</title>
        <authorList>
            <person name="Anantharaman K."/>
            <person name="Brown C.T."/>
            <person name="Hug L.A."/>
            <person name="Sharon I."/>
            <person name="Castelle C.J."/>
            <person name="Probst A.J."/>
            <person name="Thomas B.C."/>
            <person name="Singh A."/>
            <person name="Wilkins M.J."/>
            <person name="Karaoz U."/>
            <person name="Brodie E.L."/>
            <person name="Williams K.H."/>
            <person name="Hubbard S.S."/>
            <person name="Banfield J.F."/>
        </authorList>
    </citation>
    <scope>NUCLEOTIDE SEQUENCE [LARGE SCALE GENOMIC DNA]</scope>
</reference>
<dbReference type="InterPro" id="IPR008928">
    <property type="entry name" value="6-hairpin_glycosidase_sf"/>
</dbReference>
<dbReference type="SUPFAM" id="SSF48208">
    <property type="entry name" value="Six-hairpin glycosidases"/>
    <property type="match status" value="1"/>
</dbReference>
<dbReference type="InterPro" id="IPR052369">
    <property type="entry name" value="UG_Glycosaminoglycan_Hydrolase"/>
</dbReference>
<gene>
    <name evidence="3" type="ORF">A2Z86_05525</name>
</gene>
<comment type="caution">
    <text evidence="3">The sequence shown here is derived from an EMBL/GenBank/DDBJ whole genome shotgun (WGS) entry which is preliminary data.</text>
</comment>
<dbReference type="InterPro" id="IPR012341">
    <property type="entry name" value="6hp_glycosidase-like_sf"/>
</dbReference>
<dbReference type="AlphaFoldDB" id="A0A1F5YDM5"/>